<dbReference type="InterPro" id="IPR025916">
    <property type="entry name" value="YdjO"/>
</dbReference>
<evidence type="ECO:0000313" key="1">
    <source>
        <dbReference type="EMBL" id="KEK23043.1"/>
    </source>
</evidence>
<sequence>MYWRKNNQPVEDPEEIAVWECQADDCLGWMRKNFSLEEEPKCPLCKGDMKSGTRLLQKL</sequence>
<protein>
    <submittedName>
        <fullName evidence="1">Cold-shock protein</fullName>
    </submittedName>
</protein>
<gene>
    <name evidence="1" type="ORF">BAGA_14535</name>
</gene>
<dbReference type="RefSeq" id="WP_033676305.1">
    <property type="nucleotide sequence ID" value="NZ_JOTM01000021.1"/>
</dbReference>
<dbReference type="AlphaFoldDB" id="A0A073KL51"/>
<comment type="caution">
    <text evidence="1">The sequence shown here is derived from an EMBL/GenBank/DDBJ whole genome shotgun (WGS) entry which is preliminary data.</text>
</comment>
<dbReference type="OrthoDB" id="1955171at2"/>
<name>A0A073KL51_9BACI</name>
<dbReference type="STRING" id="574375.AZF08_22495"/>
<evidence type="ECO:0000313" key="2">
    <source>
        <dbReference type="Proteomes" id="UP000027778"/>
    </source>
</evidence>
<accession>A0A073KL51</accession>
<dbReference type="EMBL" id="JOTM01000021">
    <property type="protein sequence ID" value="KEK23043.1"/>
    <property type="molecule type" value="Genomic_DNA"/>
</dbReference>
<organism evidence="1 2">
    <name type="scientific">Bacillus gaemokensis</name>
    <dbReference type="NCBI Taxonomy" id="574375"/>
    <lineage>
        <taxon>Bacteria</taxon>
        <taxon>Bacillati</taxon>
        <taxon>Bacillota</taxon>
        <taxon>Bacilli</taxon>
        <taxon>Bacillales</taxon>
        <taxon>Bacillaceae</taxon>
        <taxon>Bacillus</taxon>
        <taxon>Bacillus cereus group</taxon>
    </lineage>
</organism>
<keyword evidence="2" id="KW-1185">Reference proteome</keyword>
<reference evidence="1 2" key="1">
    <citation type="submission" date="2014-06" db="EMBL/GenBank/DDBJ databases">
        <title>Draft genome sequence of Bacillus gaemokensis JCM 15801 (MCCC 1A00707).</title>
        <authorList>
            <person name="Lai Q."/>
            <person name="Liu Y."/>
            <person name="Shao Z."/>
        </authorList>
    </citation>
    <scope>NUCLEOTIDE SEQUENCE [LARGE SCALE GENOMIC DNA]</scope>
    <source>
        <strain evidence="1 2">JCM 15801</strain>
    </source>
</reference>
<dbReference type="Pfam" id="PF14169">
    <property type="entry name" value="YdjO"/>
    <property type="match status" value="1"/>
</dbReference>
<dbReference type="Proteomes" id="UP000027778">
    <property type="component" value="Unassembled WGS sequence"/>
</dbReference>
<dbReference type="eggNOG" id="ENOG5032YUY">
    <property type="taxonomic scope" value="Bacteria"/>
</dbReference>
<proteinExistence type="predicted"/>